<protein>
    <submittedName>
        <fullName evidence="2">Uncharacterized protein</fullName>
    </submittedName>
</protein>
<keyword evidence="3" id="KW-1185">Reference proteome</keyword>
<proteinExistence type="predicted"/>
<dbReference type="EMBL" id="ML769609">
    <property type="protein sequence ID" value="KAE9391923.1"/>
    <property type="molecule type" value="Genomic_DNA"/>
</dbReference>
<name>A0A6A4H2K2_9AGAR</name>
<evidence type="ECO:0000313" key="2">
    <source>
        <dbReference type="EMBL" id="KAE9391923.1"/>
    </source>
</evidence>
<reference evidence="2" key="1">
    <citation type="journal article" date="2019" name="Environ. Microbiol.">
        <title>Fungal ecological strategies reflected in gene transcription - a case study of two litter decomposers.</title>
        <authorList>
            <person name="Barbi F."/>
            <person name="Kohler A."/>
            <person name="Barry K."/>
            <person name="Baskaran P."/>
            <person name="Daum C."/>
            <person name="Fauchery L."/>
            <person name="Ihrmark K."/>
            <person name="Kuo A."/>
            <person name="LaButti K."/>
            <person name="Lipzen A."/>
            <person name="Morin E."/>
            <person name="Grigoriev I.V."/>
            <person name="Henrissat B."/>
            <person name="Lindahl B."/>
            <person name="Martin F."/>
        </authorList>
    </citation>
    <scope>NUCLEOTIDE SEQUENCE</scope>
    <source>
        <strain evidence="2">JB14</strain>
    </source>
</reference>
<sequence>MDNAPLGHMVAILATDMVDASQVHHNELKNPSLQPQVGPKPNYQPSRGTRLFAKENDRGDGSSTGSAAAHFVSAALADISNSSCASDVSGTPARPACVPEASADDSSNISGNASASSNTPTSDSASAAIGAFTGASPSDDASIHTSADLTLPPSEGAFATEVL</sequence>
<feature type="compositionally biased region" description="Low complexity" evidence="1">
    <location>
        <begin position="104"/>
        <end position="118"/>
    </location>
</feature>
<evidence type="ECO:0000313" key="3">
    <source>
        <dbReference type="Proteomes" id="UP000799118"/>
    </source>
</evidence>
<feature type="region of interest" description="Disordered" evidence="1">
    <location>
        <begin position="82"/>
        <end position="163"/>
    </location>
</feature>
<feature type="region of interest" description="Disordered" evidence="1">
    <location>
        <begin position="28"/>
        <end position="66"/>
    </location>
</feature>
<dbReference type="AlphaFoldDB" id="A0A6A4H2K2"/>
<accession>A0A6A4H2K2</accession>
<dbReference type="Proteomes" id="UP000799118">
    <property type="component" value="Unassembled WGS sequence"/>
</dbReference>
<evidence type="ECO:0000256" key="1">
    <source>
        <dbReference type="SAM" id="MobiDB-lite"/>
    </source>
</evidence>
<organism evidence="2 3">
    <name type="scientific">Gymnopus androsaceus JB14</name>
    <dbReference type="NCBI Taxonomy" id="1447944"/>
    <lineage>
        <taxon>Eukaryota</taxon>
        <taxon>Fungi</taxon>
        <taxon>Dikarya</taxon>
        <taxon>Basidiomycota</taxon>
        <taxon>Agaricomycotina</taxon>
        <taxon>Agaricomycetes</taxon>
        <taxon>Agaricomycetidae</taxon>
        <taxon>Agaricales</taxon>
        <taxon>Marasmiineae</taxon>
        <taxon>Omphalotaceae</taxon>
        <taxon>Gymnopus</taxon>
    </lineage>
</organism>
<gene>
    <name evidence="2" type="ORF">BT96DRAFT_1000847</name>
</gene>